<dbReference type="SUPFAM" id="SSF56925">
    <property type="entry name" value="OMPA-like"/>
    <property type="match status" value="1"/>
</dbReference>
<name>A0A1W2E2E5_9FIRM</name>
<protein>
    <submittedName>
        <fullName evidence="1">Outer membrane autotransporter barrel domain-containing protein/outer membrane insertion C-terminal signal</fullName>
    </submittedName>
</protein>
<dbReference type="OrthoDB" id="1680705at2"/>
<dbReference type="Gene3D" id="2.40.160.20">
    <property type="match status" value="1"/>
</dbReference>
<accession>A0A1W2E2E5</accession>
<organism evidence="1 2">
    <name type="scientific">Sporomusa malonica</name>
    <dbReference type="NCBI Taxonomy" id="112901"/>
    <lineage>
        <taxon>Bacteria</taxon>
        <taxon>Bacillati</taxon>
        <taxon>Bacillota</taxon>
        <taxon>Negativicutes</taxon>
        <taxon>Selenomonadales</taxon>
        <taxon>Sporomusaceae</taxon>
        <taxon>Sporomusa</taxon>
    </lineage>
</organism>
<evidence type="ECO:0000313" key="2">
    <source>
        <dbReference type="Proteomes" id="UP000192738"/>
    </source>
</evidence>
<dbReference type="InterPro" id="IPR011250">
    <property type="entry name" value="OMP/PagP_B-barrel"/>
</dbReference>
<dbReference type="STRING" id="112901.SAMN04488500_1204"/>
<dbReference type="Proteomes" id="UP000192738">
    <property type="component" value="Unassembled WGS sequence"/>
</dbReference>
<sequence length="71" mass="7736">MFGGIAYKAAIANNVDGYASYIRSSNVEDGKVGLNYHLNNNATVDLGYRYFENEGLGFKAKGTSVGVNYKF</sequence>
<dbReference type="RefSeq" id="WP_084577488.1">
    <property type="nucleotide sequence ID" value="NZ_CP155572.1"/>
</dbReference>
<evidence type="ECO:0000313" key="1">
    <source>
        <dbReference type="EMBL" id="SMD03940.1"/>
    </source>
</evidence>
<gene>
    <name evidence="1" type="ORF">SAMN04488500_1204</name>
</gene>
<reference evidence="1 2" key="1">
    <citation type="submission" date="2017-04" db="EMBL/GenBank/DDBJ databases">
        <authorList>
            <person name="Afonso C.L."/>
            <person name="Miller P.J."/>
            <person name="Scott M.A."/>
            <person name="Spackman E."/>
            <person name="Goraichik I."/>
            <person name="Dimitrov K.M."/>
            <person name="Suarez D.L."/>
            <person name="Swayne D.E."/>
        </authorList>
    </citation>
    <scope>NUCLEOTIDE SEQUENCE [LARGE SCALE GENOMIC DNA]</scope>
    <source>
        <strain evidence="1 2">DSM 5090</strain>
    </source>
</reference>
<proteinExistence type="predicted"/>
<dbReference type="AlphaFoldDB" id="A0A1W2E2E5"/>
<dbReference type="EMBL" id="FWXI01000020">
    <property type="protein sequence ID" value="SMD03940.1"/>
    <property type="molecule type" value="Genomic_DNA"/>
</dbReference>
<keyword evidence="2" id="KW-1185">Reference proteome</keyword>